<dbReference type="EMBL" id="BMVG01000044">
    <property type="protein sequence ID" value="GHE13806.1"/>
    <property type="molecule type" value="Genomic_DNA"/>
</dbReference>
<organism evidence="1 2">
    <name type="scientific">Streptomyces alanosinicus</name>
    <dbReference type="NCBI Taxonomy" id="68171"/>
    <lineage>
        <taxon>Bacteria</taxon>
        <taxon>Bacillati</taxon>
        <taxon>Actinomycetota</taxon>
        <taxon>Actinomycetes</taxon>
        <taxon>Kitasatosporales</taxon>
        <taxon>Streptomycetaceae</taxon>
        <taxon>Streptomyces</taxon>
    </lineage>
</organism>
<accession>A0A918YS42</accession>
<keyword evidence="2" id="KW-1185">Reference proteome</keyword>
<dbReference type="AlphaFoldDB" id="A0A918YS42"/>
<reference evidence="1" key="1">
    <citation type="journal article" date="2014" name="Int. J. Syst. Evol. Microbiol.">
        <title>Complete genome sequence of Corynebacterium casei LMG S-19264T (=DSM 44701T), isolated from a smear-ripened cheese.</title>
        <authorList>
            <consortium name="US DOE Joint Genome Institute (JGI-PGF)"/>
            <person name="Walter F."/>
            <person name="Albersmeier A."/>
            <person name="Kalinowski J."/>
            <person name="Ruckert C."/>
        </authorList>
    </citation>
    <scope>NUCLEOTIDE SEQUENCE</scope>
    <source>
        <strain evidence="1">JCM 4714</strain>
    </source>
</reference>
<protein>
    <recommendedName>
        <fullName evidence="3">Sigma-70 family RNA polymerase sigma factor</fullName>
    </recommendedName>
</protein>
<dbReference type="GO" id="GO:0003700">
    <property type="term" value="F:DNA-binding transcription factor activity"/>
    <property type="evidence" value="ECO:0007669"/>
    <property type="project" value="InterPro"/>
</dbReference>
<evidence type="ECO:0008006" key="3">
    <source>
        <dbReference type="Google" id="ProtNLM"/>
    </source>
</evidence>
<proteinExistence type="predicted"/>
<dbReference type="RefSeq" id="WP_189958682.1">
    <property type="nucleotide sequence ID" value="NZ_BMVG01000044.1"/>
</dbReference>
<dbReference type="Proteomes" id="UP000655443">
    <property type="component" value="Unassembled WGS sequence"/>
</dbReference>
<dbReference type="SUPFAM" id="SSF88946">
    <property type="entry name" value="Sigma2 domain of RNA polymerase sigma factors"/>
    <property type="match status" value="1"/>
</dbReference>
<sequence length="277" mass="30185">MDAAWDVSVFSRLNIEWEWVCAQSGNAQRVRGWLMDAGVLDTAKAPEDLGALMDALEERSLREGHQFSDEWLGLLLQLAGQGEELAARVVVQAMLPAAVRMAARSVRTGEQFSEIYQVVAAALWQAVRSYPARRAAWQVARHLRLEMWHHTSRDLKREFASSGVLLDEGIAAGLADDCDPAAEAHAGLLEVAAAEAGLVGGVDGARGELVELLVWALDQQVLSHDAAVAIADHYREDGPDDRRAARAAGMSPAAVRQRRSRAVRQLRDAAPRWVVAA</sequence>
<evidence type="ECO:0000313" key="1">
    <source>
        <dbReference type="EMBL" id="GHE13806.1"/>
    </source>
</evidence>
<evidence type="ECO:0000313" key="2">
    <source>
        <dbReference type="Proteomes" id="UP000655443"/>
    </source>
</evidence>
<dbReference type="InterPro" id="IPR013325">
    <property type="entry name" value="RNA_pol_sigma_r2"/>
</dbReference>
<reference evidence="1" key="2">
    <citation type="submission" date="2020-09" db="EMBL/GenBank/DDBJ databases">
        <authorList>
            <person name="Sun Q."/>
            <person name="Ohkuma M."/>
        </authorList>
    </citation>
    <scope>NUCLEOTIDE SEQUENCE</scope>
    <source>
        <strain evidence="1">JCM 4714</strain>
    </source>
</reference>
<comment type="caution">
    <text evidence="1">The sequence shown here is derived from an EMBL/GenBank/DDBJ whole genome shotgun (WGS) entry which is preliminary data.</text>
</comment>
<dbReference type="GO" id="GO:0006352">
    <property type="term" value="P:DNA-templated transcription initiation"/>
    <property type="evidence" value="ECO:0007669"/>
    <property type="project" value="InterPro"/>
</dbReference>
<name>A0A918YS42_9ACTN</name>
<gene>
    <name evidence="1" type="ORF">GCM10010339_82090</name>
</gene>